<sequence length="134" mass="14751">MPSARVLFPFCEIDSAFQLLGSGKLIGKIVISNSDDQSFIAPINVRLAKKQLQVNKLVSYLIVGRLCSSLFVYLASLGVENLVFLSRGGFDDEKSQRILKGIQNQRAEVELVMGDVTVLEDIQCMFKSAKLPIG</sequence>
<dbReference type="InterPro" id="IPR013968">
    <property type="entry name" value="PKS_KR"/>
</dbReference>
<dbReference type="AlphaFoldDB" id="A0A9P7YHJ1"/>
<evidence type="ECO:0000313" key="2">
    <source>
        <dbReference type="EMBL" id="KAG9233576.1"/>
    </source>
</evidence>
<gene>
    <name evidence="2" type="ORF">BJ875DRAFT_485018</name>
</gene>
<dbReference type="Pfam" id="PF08659">
    <property type="entry name" value="KR"/>
    <property type="match status" value="1"/>
</dbReference>
<dbReference type="Gene3D" id="3.40.50.720">
    <property type="entry name" value="NAD(P)-binding Rossmann-like Domain"/>
    <property type="match status" value="1"/>
</dbReference>
<comment type="caution">
    <text evidence="2">The sequence shown here is derived from an EMBL/GenBank/DDBJ whole genome shotgun (WGS) entry which is preliminary data.</text>
</comment>
<reference evidence="2" key="1">
    <citation type="journal article" date="2021" name="IMA Fungus">
        <title>Genomic characterization of three marine fungi, including Emericellopsis atlantica sp. nov. with signatures of a generalist lifestyle and marine biomass degradation.</title>
        <authorList>
            <person name="Hagestad O.C."/>
            <person name="Hou L."/>
            <person name="Andersen J.H."/>
            <person name="Hansen E.H."/>
            <person name="Altermark B."/>
            <person name="Li C."/>
            <person name="Kuhnert E."/>
            <person name="Cox R.J."/>
            <person name="Crous P.W."/>
            <person name="Spatafora J.W."/>
            <person name="Lail K."/>
            <person name="Amirebrahimi M."/>
            <person name="Lipzen A."/>
            <person name="Pangilinan J."/>
            <person name="Andreopoulos W."/>
            <person name="Hayes R.D."/>
            <person name="Ng V."/>
            <person name="Grigoriev I.V."/>
            <person name="Jackson S.A."/>
            <person name="Sutton T.D.S."/>
            <person name="Dobson A.D.W."/>
            <person name="Rama T."/>
        </authorList>
    </citation>
    <scope>NUCLEOTIDE SEQUENCE</scope>
    <source>
        <strain evidence="2">TRa018bII</strain>
    </source>
</reference>
<organism evidence="2 3">
    <name type="scientific">Amylocarpus encephaloides</name>
    <dbReference type="NCBI Taxonomy" id="45428"/>
    <lineage>
        <taxon>Eukaryota</taxon>
        <taxon>Fungi</taxon>
        <taxon>Dikarya</taxon>
        <taxon>Ascomycota</taxon>
        <taxon>Pezizomycotina</taxon>
        <taxon>Leotiomycetes</taxon>
        <taxon>Helotiales</taxon>
        <taxon>Helotiales incertae sedis</taxon>
        <taxon>Amylocarpus</taxon>
    </lineage>
</organism>
<dbReference type="Proteomes" id="UP000824998">
    <property type="component" value="Unassembled WGS sequence"/>
</dbReference>
<dbReference type="OrthoDB" id="329835at2759"/>
<proteinExistence type="predicted"/>
<dbReference type="Gene3D" id="3.90.180.10">
    <property type="entry name" value="Medium-chain alcohol dehydrogenases, catalytic domain"/>
    <property type="match status" value="1"/>
</dbReference>
<evidence type="ECO:0000259" key="1">
    <source>
        <dbReference type="Pfam" id="PF08659"/>
    </source>
</evidence>
<accession>A0A9P7YHJ1</accession>
<keyword evidence="3" id="KW-1185">Reference proteome</keyword>
<protein>
    <recommendedName>
        <fullName evidence="1">Ketoreductase (KR) domain-containing protein</fullName>
    </recommendedName>
</protein>
<dbReference type="EMBL" id="MU251495">
    <property type="protein sequence ID" value="KAG9233576.1"/>
    <property type="molecule type" value="Genomic_DNA"/>
</dbReference>
<evidence type="ECO:0000313" key="3">
    <source>
        <dbReference type="Proteomes" id="UP000824998"/>
    </source>
</evidence>
<feature type="domain" description="Ketoreductase (KR)" evidence="1">
    <location>
        <begin position="60"/>
        <end position="130"/>
    </location>
</feature>
<name>A0A9P7YHJ1_9HELO</name>